<keyword evidence="1" id="KW-0472">Membrane</keyword>
<feature type="transmembrane region" description="Helical" evidence="1">
    <location>
        <begin position="32"/>
        <end position="57"/>
    </location>
</feature>
<dbReference type="OrthoDB" id="10009287at2759"/>
<dbReference type="EMBL" id="DS989731">
    <property type="protein sequence ID" value="EEA07102.1"/>
    <property type="molecule type" value="Genomic_DNA"/>
</dbReference>
<dbReference type="GeneID" id="6996351"/>
<feature type="transmembrane region" description="Helical" evidence="1">
    <location>
        <begin position="69"/>
        <end position="90"/>
    </location>
</feature>
<evidence type="ECO:0000313" key="2">
    <source>
        <dbReference type="EMBL" id="EEA07102.1"/>
    </source>
</evidence>
<dbReference type="RefSeq" id="XP_002141451.1">
    <property type="nucleotide sequence ID" value="XM_002141415.1"/>
</dbReference>
<keyword evidence="1" id="KW-1133">Transmembrane helix</keyword>
<reference evidence="2" key="1">
    <citation type="submission" date="2008-06" db="EMBL/GenBank/DDBJ databases">
        <authorList>
            <person name="Lorenzi H."/>
            <person name="Inman J."/>
            <person name="Miller J."/>
            <person name="Schobel S."/>
            <person name="Amedeo P."/>
            <person name="Caler E.V."/>
            <person name="da Silva J."/>
        </authorList>
    </citation>
    <scope>NUCLEOTIDE SEQUENCE [LARGE SCALE GENOMIC DNA]</scope>
    <source>
        <strain evidence="2">RN66</strain>
    </source>
</reference>
<evidence type="ECO:0000313" key="3">
    <source>
        <dbReference type="Proteomes" id="UP000001460"/>
    </source>
</evidence>
<gene>
    <name evidence="2" type="ORF">CMU_034880</name>
</gene>
<protein>
    <submittedName>
        <fullName evidence="2">Uncharacterized protein</fullName>
    </submittedName>
</protein>
<sequence length="197" mass="22409">MTLTFAKYTFCEFHNLSTTELGTLSISINLEIIMMVVSTVYSFVITIVSIIIPSILAVDAMSRSDRHSIRVWLIFFLTVTIYNGLILNTIEPFINAVFPVFILVKITSLIAFLIPYFGLQDTYLNFIDNIVSFKIMETRSRILNIFKPYKTKLSEFGYDFLQVESEKTEALEISKIISDETTSIPDTPTDVSVPSFP</sequence>
<evidence type="ECO:0000256" key="1">
    <source>
        <dbReference type="SAM" id="Phobius"/>
    </source>
</evidence>
<name>B6AFW1_CRYMR</name>
<keyword evidence="3" id="KW-1185">Reference proteome</keyword>
<organism evidence="2 3">
    <name type="scientific">Cryptosporidium muris (strain RN66)</name>
    <dbReference type="NCBI Taxonomy" id="441375"/>
    <lineage>
        <taxon>Eukaryota</taxon>
        <taxon>Sar</taxon>
        <taxon>Alveolata</taxon>
        <taxon>Apicomplexa</taxon>
        <taxon>Conoidasida</taxon>
        <taxon>Coccidia</taxon>
        <taxon>Eucoccidiorida</taxon>
        <taxon>Eimeriorina</taxon>
        <taxon>Cryptosporidiidae</taxon>
        <taxon>Cryptosporidium</taxon>
    </lineage>
</organism>
<dbReference type="Proteomes" id="UP000001460">
    <property type="component" value="Unassembled WGS sequence"/>
</dbReference>
<keyword evidence="1" id="KW-0812">Transmembrane</keyword>
<dbReference type="AlphaFoldDB" id="B6AFW1"/>
<accession>B6AFW1</accession>
<feature type="transmembrane region" description="Helical" evidence="1">
    <location>
        <begin position="96"/>
        <end position="119"/>
    </location>
</feature>
<proteinExistence type="predicted"/>
<dbReference type="VEuPathDB" id="CryptoDB:CMU_034880"/>